<reference evidence="1 2" key="2">
    <citation type="submission" date="2007-06" db="EMBL/GenBank/DDBJ databases">
        <title>Draft genome sequence of Pseudoflavonifractor capillosus ATCC 29799.</title>
        <authorList>
            <person name="Sudarsanam P."/>
            <person name="Ley R."/>
            <person name="Guruge J."/>
            <person name="Turnbaugh P.J."/>
            <person name="Mahowald M."/>
            <person name="Liep D."/>
            <person name="Gordon J."/>
        </authorList>
    </citation>
    <scope>NUCLEOTIDE SEQUENCE [LARGE SCALE GENOMIC DNA]</scope>
    <source>
        <strain evidence="1 2">ATCC 29799</strain>
    </source>
</reference>
<comment type="caution">
    <text evidence="1">The sequence shown here is derived from an EMBL/GenBank/DDBJ whole genome shotgun (WGS) entry which is preliminary data.</text>
</comment>
<evidence type="ECO:0000313" key="2">
    <source>
        <dbReference type="Proteomes" id="UP000003639"/>
    </source>
</evidence>
<accession>A6NPA4</accession>
<evidence type="ECO:0000313" key="1">
    <source>
        <dbReference type="EMBL" id="EDN02006.1"/>
    </source>
</evidence>
<sequence length="53" mass="6185">MQGFPLLPWYQYTSRFSKKSIRSGHFPEISLLVPLKGFLQKAVLCWPHHNGRS</sequence>
<gene>
    <name evidence="1" type="ORF">BACCAP_00039</name>
</gene>
<name>A6NPA4_9FIRM</name>
<dbReference type="EMBL" id="AAXG02000001">
    <property type="protein sequence ID" value="EDN02006.1"/>
    <property type="molecule type" value="Genomic_DNA"/>
</dbReference>
<proteinExistence type="predicted"/>
<organism evidence="1 2">
    <name type="scientific">Pseudoflavonifractor capillosus ATCC 29799</name>
    <dbReference type="NCBI Taxonomy" id="411467"/>
    <lineage>
        <taxon>Bacteria</taxon>
        <taxon>Bacillati</taxon>
        <taxon>Bacillota</taxon>
        <taxon>Clostridia</taxon>
        <taxon>Eubacteriales</taxon>
        <taxon>Oscillospiraceae</taxon>
        <taxon>Pseudoflavonifractor</taxon>
    </lineage>
</organism>
<keyword evidence="2" id="KW-1185">Reference proteome</keyword>
<dbReference type="AlphaFoldDB" id="A6NPA4"/>
<dbReference type="Proteomes" id="UP000003639">
    <property type="component" value="Unassembled WGS sequence"/>
</dbReference>
<protein>
    <submittedName>
        <fullName evidence="1">Uncharacterized protein</fullName>
    </submittedName>
</protein>
<reference evidence="1 2" key="1">
    <citation type="submission" date="2007-04" db="EMBL/GenBank/DDBJ databases">
        <authorList>
            <person name="Fulton L."/>
            <person name="Clifton S."/>
            <person name="Fulton B."/>
            <person name="Xu J."/>
            <person name="Minx P."/>
            <person name="Pepin K.H."/>
            <person name="Johnson M."/>
            <person name="Thiruvilangam P."/>
            <person name="Bhonagiri V."/>
            <person name="Nash W.E."/>
            <person name="Mardis E.R."/>
            <person name="Wilson R.K."/>
        </authorList>
    </citation>
    <scope>NUCLEOTIDE SEQUENCE [LARGE SCALE GENOMIC DNA]</scope>
    <source>
        <strain evidence="1 2">ATCC 29799</strain>
    </source>
</reference>